<dbReference type="Proteomes" id="UP000320762">
    <property type="component" value="Unassembled WGS sequence"/>
</dbReference>
<sequence length="163" mass="18248">MYPARATGYRQNPAGLSHAAGSMSFLGPALHRVRVFFVGILSVPGFPQFHTCTAEFFSDAYGRVSVRFHPNHIQVNNGVVQQIINPNVVFNVAPPLAAFRIETPNAFGVWAPLQFNAVFASYRMDWGPEYRIYVGGVLWELWRPQLQMSRQAYGPGQHNVALQ</sequence>
<protein>
    <submittedName>
        <fullName evidence="1">Uncharacterized protein</fullName>
    </submittedName>
</protein>
<organism evidence="1 2">
    <name type="scientific">Schizophyllum amplum</name>
    <dbReference type="NCBI Taxonomy" id="97359"/>
    <lineage>
        <taxon>Eukaryota</taxon>
        <taxon>Fungi</taxon>
        <taxon>Dikarya</taxon>
        <taxon>Basidiomycota</taxon>
        <taxon>Agaricomycotina</taxon>
        <taxon>Agaricomycetes</taxon>
        <taxon>Agaricomycetidae</taxon>
        <taxon>Agaricales</taxon>
        <taxon>Schizophyllaceae</taxon>
        <taxon>Schizophyllum</taxon>
    </lineage>
</organism>
<accession>A0A550CRL1</accession>
<dbReference type="AlphaFoldDB" id="A0A550CRL1"/>
<reference evidence="1 2" key="1">
    <citation type="journal article" date="2019" name="New Phytol.">
        <title>Comparative genomics reveals unique wood-decay strategies and fruiting body development in the Schizophyllaceae.</title>
        <authorList>
            <person name="Almasi E."/>
            <person name="Sahu N."/>
            <person name="Krizsan K."/>
            <person name="Balint B."/>
            <person name="Kovacs G.M."/>
            <person name="Kiss B."/>
            <person name="Cseklye J."/>
            <person name="Drula E."/>
            <person name="Henrissat B."/>
            <person name="Nagy I."/>
            <person name="Chovatia M."/>
            <person name="Adam C."/>
            <person name="LaButti K."/>
            <person name="Lipzen A."/>
            <person name="Riley R."/>
            <person name="Grigoriev I.V."/>
            <person name="Nagy L.G."/>
        </authorList>
    </citation>
    <scope>NUCLEOTIDE SEQUENCE [LARGE SCALE GENOMIC DNA]</scope>
    <source>
        <strain evidence="1 2">NL-1724</strain>
    </source>
</reference>
<evidence type="ECO:0000313" key="1">
    <source>
        <dbReference type="EMBL" id="TRM67418.1"/>
    </source>
</evidence>
<name>A0A550CRL1_9AGAR</name>
<keyword evidence="2" id="KW-1185">Reference proteome</keyword>
<comment type="caution">
    <text evidence="1">The sequence shown here is derived from an EMBL/GenBank/DDBJ whole genome shotgun (WGS) entry which is preliminary data.</text>
</comment>
<gene>
    <name evidence="1" type="ORF">BD626DRAFT_478753</name>
</gene>
<dbReference type="OrthoDB" id="10396390at2759"/>
<dbReference type="EMBL" id="VDMD01000002">
    <property type="protein sequence ID" value="TRM67418.1"/>
    <property type="molecule type" value="Genomic_DNA"/>
</dbReference>
<proteinExistence type="predicted"/>
<evidence type="ECO:0000313" key="2">
    <source>
        <dbReference type="Proteomes" id="UP000320762"/>
    </source>
</evidence>